<keyword evidence="7" id="KW-0697">Rotamase</keyword>
<keyword evidence="6" id="KW-0132">Cell division</keyword>
<sequence>MSFTVLSKDGLIREVEFSVSSSDFQAQYLKNLKKLASSPSFKLQGFRPGKVPLNVAEPYLSREATNKAVEFFEQNSLADYSFQTKEINLIVLSRAANWAEDGSALKYTLKFEVAPTVLIKDLKETEVEFPVVDEEKAVEEMILALRTQRSTYETVEKEAEVDDLVVFDVVATDENGLEFAPFTGERSLVVGSYQFPSEFSGEFVGRKAGDEFETSLRFTEDKDYNVKVKVKEVKLRHLGEVDEAFINEFISSKANPTLDDLKAEIKKNLDREIKINTVRFFLNKLNEKLTELYADLELPENLVEFYVYRRFESFIVNTQPKGKKLSPQEVAKLTREEMDKFKDTAEVLANEERDNLRIELVQTRYIQEHGIVVSQEDLDQYIEEVSIMFENPAEYRKQAYENAEFLQAARNEIIAQKVAELF</sequence>
<dbReference type="AlphaFoldDB" id="A0A3A1Y1D7"/>
<dbReference type="NCBIfam" id="TIGR00115">
    <property type="entry name" value="tig"/>
    <property type="match status" value="1"/>
</dbReference>
<evidence type="ECO:0000256" key="3">
    <source>
        <dbReference type="ARBA" id="ARBA00005464"/>
    </source>
</evidence>
<evidence type="ECO:0000256" key="5">
    <source>
        <dbReference type="ARBA" id="ARBA00016902"/>
    </source>
</evidence>
<dbReference type="InterPro" id="IPR027304">
    <property type="entry name" value="Trigger_fact/SurA_dom_sf"/>
</dbReference>
<evidence type="ECO:0000256" key="4">
    <source>
        <dbReference type="ARBA" id="ARBA00013194"/>
    </source>
</evidence>
<dbReference type="RefSeq" id="WP_262407833.1">
    <property type="nucleotide sequence ID" value="NZ_NRHC01000139.1"/>
</dbReference>
<organism evidence="14 15">
    <name type="scientific">Psittacicella hinzii</name>
    <dbReference type="NCBI Taxonomy" id="2028575"/>
    <lineage>
        <taxon>Bacteria</taxon>
        <taxon>Pseudomonadati</taxon>
        <taxon>Pseudomonadota</taxon>
        <taxon>Gammaproteobacteria</taxon>
        <taxon>Pasteurellales</taxon>
        <taxon>Psittacicellaceae</taxon>
        <taxon>Psittacicella</taxon>
    </lineage>
</organism>
<evidence type="ECO:0000259" key="12">
    <source>
        <dbReference type="Pfam" id="PF05697"/>
    </source>
</evidence>
<comment type="subcellular location">
    <subcellularLocation>
        <location evidence="2">Cytoplasm</location>
    </subcellularLocation>
</comment>
<dbReference type="Gene3D" id="3.10.50.40">
    <property type="match status" value="1"/>
</dbReference>
<evidence type="ECO:0000259" key="13">
    <source>
        <dbReference type="Pfam" id="PF05698"/>
    </source>
</evidence>
<dbReference type="SUPFAM" id="SSF54534">
    <property type="entry name" value="FKBP-like"/>
    <property type="match status" value="1"/>
</dbReference>
<feature type="domain" description="Trigger factor C-terminal" evidence="13">
    <location>
        <begin position="257"/>
        <end position="420"/>
    </location>
</feature>
<feature type="domain" description="Trigger factor ribosome-binding bacterial" evidence="12">
    <location>
        <begin position="1"/>
        <end position="142"/>
    </location>
</feature>
<accession>A0A3A1Y1D7</accession>
<evidence type="ECO:0000256" key="9">
    <source>
        <dbReference type="ARBA" id="ARBA00023235"/>
    </source>
</evidence>
<evidence type="ECO:0000256" key="6">
    <source>
        <dbReference type="ARBA" id="ARBA00022618"/>
    </source>
</evidence>
<gene>
    <name evidence="14" type="primary">tig</name>
    <name evidence="14" type="ORF">CKF54_07680</name>
</gene>
<evidence type="ECO:0000313" key="15">
    <source>
        <dbReference type="Proteomes" id="UP000265691"/>
    </source>
</evidence>
<dbReference type="EMBL" id="NRHC01000139">
    <property type="protein sequence ID" value="RIY31096.1"/>
    <property type="molecule type" value="Genomic_DNA"/>
</dbReference>
<keyword evidence="15" id="KW-1185">Reference proteome</keyword>
<keyword evidence="9" id="KW-0413">Isomerase</keyword>
<comment type="caution">
    <text evidence="14">The sequence shown here is derived from an EMBL/GenBank/DDBJ whole genome shotgun (WGS) entry which is preliminary data.</text>
</comment>
<feature type="non-terminal residue" evidence="14">
    <location>
        <position position="422"/>
    </location>
</feature>
<comment type="catalytic activity">
    <reaction evidence="1">
        <text>[protein]-peptidylproline (omega=180) = [protein]-peptidylproline (omega=0)</text>
        <dbReference type="Rhea" id="RHEA:16237"/>
        <dbReference type="Rhea" id="RHEA-COMP:10747"/>
        <dbReference type="Rhea" id="RHEA-COMP:10748"/>
        <dbReference type="ChEBI" id="CHEBI:83833"/>
        <dbReference type="ChEBI" id="CHEBI:83834"/>
        <dbReference type="EC" id="5.2.1.8"/>
    </reaction>
</comment>
<dbReference type="SUPFAM" id="SSF102735">
    <property type="entry name" value="Trigger factor ribosome-binding domain"/>
    <property type="match status" value="1"/>
</dbReference>
<dbReference type="Gene3D" id="1.10.3120.10">
    <property type="entry name" value="Trigger factor, C-terminal domain"/>
    <property type="match status" value="1"/>
</dbReference>
<dbReference type="InterPro" id="IPR037041">
    <property type="entry name" value="Trigger_fac_C_sf"/>
</dbReference>
<dbReference type="Pfam" id="PF05697">
    <property type="entry name" value="Trigger_N"/>
    <property type="match status" value="1"/>
</dbReference>
<dbReference type="GO" id="GO:0006457">
    <property type="term" value="P:protein folding"/>
    <property type="evidence" value="ECO:0007669"/>
    <property type="project" value="InterPro"/>
</dbReference>
<dbReference type="GO" id="GO:0015031">
    <property type="term" value="P:protein transport"/>
    <property type="evidence" value="ECO:0007669"/>
    <property type="project" value="InterPro"/>
</dbReference>
<keyword evidence="10" id="KW-0131">Cell cycle</keyword>
<evidence type="ECO:0000256" key="8">
    <source>
        <dbReference type="ARBA" id="ARBA00023186"/>
    </source>
</evidence>
<dbReference type="InterPro" id="IPR036611">
    <property type="entry name" value="Trigger_fac_ribosome-bd_sf"/>
</dbReference>
<name>A0A3A1Y1D7_9GAMM</name>
<dbReference type="SUPFAM" id="SSF109998">
    <property type="entry name" value="Triger factor/SurA peptide-binding domain-like"/>
    <property type="match status" value="1"/>
</dbReference>
<dbReference type="GO" id="GO:0005737">
    <property type="term" value="C:cytoplasm"/>
    <property type="evidence" value="ECO:0007669"/>
    <property type="project" value="UniProtKB-SubCell"/>
</dbReference>
<reference evidence="14 15" key="1">
    <citation type="submission" date="2017-08" db="EMBL/GenBank/DDBJ databases">
        <title>Reclassification of Bisgaard taxon 37 and 44.</title>
        <authorList>
            <person name="Christensen H."/>
        </authorList>
    </citation>
    <scope>NUCLEOTIDE SEQUENCE [LARGE SCALE GENOMIC DNA]</scope>
    <source>
        <strain evidence="14 15">B96_3</strain>
    </source>
</reference>
<evidence type="ECO:0000313" key="14">
    <source>
        <dbReference type="EMBL" id="RIY31096.1"/>
    </source>
</evidence>
<dbReference type="Gene3D" id="3.30.70.1050">
    <property type="entry name" value="Trigger factor ribosome-binding domain"/>
    <property type="match status" value="1"/>
</dbReference>
<dbReference type="Proteomes" id="UP000265691">
    <property type="component" value="Unassembled WGS sequence"/>
</dbReference>
<dbReference type="PIRSF" id="PIRSF003095">
    <property type="entry name" value="Trigger_factor"/>
    <property type="match status" value="1"/>
</dbReference>
<evidence type="ECO:0000256" key="10">
    <source>
        <dbReference type="ARBA" id="ARBA00023306"/>
    </source>
</evidence>
<comment type="similarity">
    <text evidence="3">Belongs to the FKBP-type PPIase family. Tig subfamily.</text>
</comment>
<evidence type="ECO:0000256" key="7">
    <source>
        <dbReference type="ARBA" id="ARBA00023110"/>
    </source>
</evidence>
<evidence type="ECO:0000256" key="2">
    <source>
        <dbReference type="ARBA" id="ARBA00004496"/>
    </source>
</evidence>
<dbReference type="InterPro" id="IPR008880">
    <property type="entry name" value="Trigger_fac_C"/>
</dbReference>
<dbReference type="EC" id="5.2.1.8" evidence="4"/>
<dbReference type="InterPro" id="IPR046357">
    <property type="entry name" value="PPIase_dom_sf"/>
</dbReference>
<dbReference type="InterPro" id="IPR008881">
    <property type="entry name" value="Trigger_fac_ribosome-bd_bac"/>
</dbReference>
<dbReference type="Pfam" id="PF05698">
    <property type="entry name" value="Trigger_C"/>
    <property type="match status" value="1"/>
</dbReference>
<keyword evidence="8" id="KW-0143">Chaperone</keyword>
<proteinExistence type="inferred from homology"/>
<dbReference type="InterPro" id="IPR005215">
    <property type="entry name" value="Trig_fac"/>
</dbReference>
<evidence type="ECO:0000256" key="1">
    <source>
        <dbReference type="ARBA" id="ARBA00000971"/>
    </source>
</evidence>
<protein>
    <recommendedName>
        <fullName evidence="5">Trigger factor</fullName>
        <ecNumber evidence="4">5.2.1.8</ecNumber>
    </recommendedName>
    <alternativeName>
        <fullName evidence="11">PPIase</fullName>
    </alternativeName>
</protein>
<dbReference type="GO" id="GO:0003755">
    <property type="term" value="F:peptidyl-prolyl cis-trans isomerase activity"/>
    <property type="evidence" value="ECO:0007669"/>
    <property type="project" value="UniProtKB-KW"/>
</dbReference>
<dbReference type="GO" id="GO:0051301">
    <property type="term" value="P:cell division"/>
    <property type="evidence" value="ECO:0007669"/>
    <property type="project" value="UniProtKB-KW"/>
</dbReference>
<evidence type="ECO:0000256" key="11">
    <source>
        <dbReference type="ARBA" id="ARBA00029986"/>
    </source>
</evidence>